<dbReference type="GO" id="GO:0006397">
    <property type="term" value="P:mRNA processing"/>
    <property type="evidence" value="ECO:0007669"/>
    <property type="project" value="UniProtKB-KW"/>
</dbReference>
<dbReference type="GO" id="GO:0005681">
    <property type="term" value="C:spliceosomal complex"/>
    <property type="evidence" value="ECO:0007669"/>
    <property type="project" value="UniProtKB-KW"/>
</dbReference>
<feature type="region of interest" description="Disordered" evidence="11">
    <location>
        <begin position="62"/>
        <end position="96"/>
    </location>
</feature>
<feature type="compositionally biased region" description="Basic residues" evidence="11">
    <location>
        <begin position="132"/>
        <end position="142"/>
    </location>
</feature>
<accession>A0AAE1D388</accession>
<evidence type="ECO:0000313" key="12">
    <source>
        <dbReference type="EMBL" id="KAK3753837.1"/>
    </source>
</evidence>
<dbReference type="InterPro" id="IPR029338">
    <property type="entry name" value="TSSC4"/>
</dbReference>
<feature type="region of interest" description="Disordered" evidence="11">
    <location>
        <begin position="253"/>
        <end position="307"/>
    </location>
</feature>
<dbReference type="GO" id="GO:0008380">
    <property type="term" value="P:RNA splicing"/>
    <property type="evidence" value="ECO:0007669"/>
    <property type="project" value="UniProtKB-KW"/>
</dbReference>
<evidence type="ECO:0000256" key="7">
    <source>
        <dbReference type="ARBA" id="ARBA00023187"/>
    </source>
</evidence>
<evidence type="ECO:0000256" key="9">
    <source>
        <dbReference type="ARBA" id="ARBA00035304"/>
    </source>
</evidence>
<evidence type="ECO:0000256" key="2">
    <source>
        <dbReference type="ARBA" id="ARBA00004496"/>
    </source>
</evidence>
<evidence type="ECO:0000256" key="3">
    <source>
        <dbReference type="ARBA" id="ARBA00010362"/>
    </source>
</evidence>
<dbReference type="GO" id="GO:0005737">
    <property type="term" value="C:cytoplasm"/>
    <property type="evidence" value="ECO:0007669"/>
    <property type="project" value="UniProtKB-SubCell"/>
</dbReference>
<sequence length="307" mass="35015">MLATEKAMECNVDNLDEAPLPIRTGTDMFTTRRHDIFSSLGELEKKHSAFLKVLSSKGSMEDQGLVKLDPDEKNPGESNVPALSSHRRKRQDLGDTTDADFCMVSRNSKKSNVAEKRQNDFHGSQCPSFKRPQSRPFHKRVKNQVPDFKKYPEKYTHYSLGDVSENDMSERSNSKAAFAFLEERRLQREKEKEEDVVFDTELAACSQGQIAFSRPNHKKNTDNEQHDKADQTQFVNASSSLTFSFDDSDILQEEGLKSRSADTENPSDISNTKLEEGKSPVSSFKSRKNNLNKRNHIRKKYHDNDSD</sequence>
<comment type="similarity">
    <text evidence="3">Belongs to the TSSC4 family.</text>
</comment>
<feature type="compositionally biased region" description="Basic and acidic residues" evidence="11">
    <location>
        <begin position="219"/>
        <end position="230"/>
    </location>
</feature>
<keyword evidence="8" id="KW-0539">Nucleus</keyword>
<organism evidence="12 13">
    <name type="scientific">Elysia crispata</name>
    <name type="common">lettuce slug</name>
    <dbReference type="NCBI Taxonomy" id="231223"/>
    <lineage>
        <taxon>Eukaryota</taxon>
        <taxon>Metazoa</taxon>
        <taxon>Spiralia</taxon>
        <taxon>Lophotrochozoa</taxon>
        <taxon>Mollusca</taxon>
        <taxon>Gastropoda</taxon>
        <taxon>Heterobranchia</taxon>
        <taxon>Euthyneura</taxon>
        <taxon>Panpulmonata</taxon>
        <taxon>Sacoglossa</taxon>
        <taxon>Placobranchoidea</taxon>
        <taxon>Plakobranchidae</taxon>
        <taxon>Elysia</taxon>
    </lineage>
</organism>
<comment type="caution">
    <text evidence="12">The sequence shown here is derived from an EMBL/GenBank/DDBJ whole genome shotgun (WGS) entry which is preliminary data.</text>
</comment>
<evidence type="ECO:0000256" key="6">
    <source>
        <dbReference type="ARBA" id="ARBA00022728"/>
    </source>
</evidence>
<evidence type="ECO:0000313" key="13">
    <source>
        <dbReference type="Proteomes" id="UP001283361"/>
    </source>
</evidence>
<keyword evidence="5" id="KW-0507">mRNA processing</keyword>
<keyword evidence="6" id="KW-0747">Spliceosome</keyword>
<evidence type="ECO:0000256" key="5">
    <source>
        <dbReference type="ARBA" id="ARBA00022664"/>
    </source>
</evidence>
<dbReference type="EMBL" id="JAWDGP010005687">
    <property type="protein sequence ID" value="KAK3753837.1"/>
    <property type="molecule type" value="Genomic_DNA"/>
</dbReference>
<evidence type="ECO:0000256" key="8">
    <source>
        <dbReference type="ARBA" id="ARBA00023242"/>
    </source>
</evidence>
<name>A0AAE1D388_9GAST</name>
<dbReference type="Pfam" id="PF15264">
    <property type="entry name" value="TSSC4"/>
    <property type="match status" value="1"/>
</dbReference>
<comment type="subcellular location">
    <subcellularLocation>
        <location evidence="2">Cytoplasm</location>
    </subcellularLocation>
    <subcellularLocation>
        <location evidence="1">Nucleus</location>
    </subcellularLocation>
</comment>
<keyword evidence="7" id="KW-0508">mRNA splicing</keyword>
<evidence type="ECO:0000256" key="1">
    <source>
        <dbReference type="ARBA" id="ARBA00004123"/>
    </source>
</evidence>
<gene>
    <name evidence="12" type="ORF">RRG08_006228</name>
</gene>
<dbReference type="Proteomes" id="UP001283361">
    <property type="component" value="Unassembled WGS sequence"/>
</dbReference>
<comment type="function">
    <text evidence="10">Protein associated with the U5 snRNP, during its maturation and its post-splicing recycling and which is required for spliceosomal tri-snRNP complex assembly in the nucleus. Has a molecular sequestering activity and transiently hinders SNRNP200 binding sites for constitutive splicing factors that intervene later during the assembly of the spliceosome and splicing. Together with its molecular sequestering activity, may also function as a molecular adapter and placeholder, coordinating the assembly of the U5 snRNP and its association with the U4/U6 di-snRNP.</text>
</comment>
<evidence type="ECO:0000256" key="11">
    <source>
        <dbReference type="SAM" id="MobiDB-lite"/>
    </source>
</evidence>
<keyword evidence="4" id="KW-0963">Cytoplasm</keyword>
<feature type="compositionally biased region" description="Polar residues" evidence="11">
    <location>
        <begin position="263"/>
        <end position="272"/>
    </location>
</feature>
<evidence type="ECO:0000256" key="10">
    <source>
        <dbReference type="ARBA" id="ARBA00045970"/>
    </source>
</evidence>
<reference evidence="12" key="1">
    <citation type="journal article" date="2023" name="G3 (Bethesda)">
        <title>A reference genome for the long-term kleptoplast-retaining sea slug Elysia crispata morphotype clarki.</title>
        <authorList>
            <person name="Eastman K.E."/>
            <person name="Pendleton A.L."/>
            <person name="Shaikh M.A."/>
            <person name="Suttiyut T."/>
            <person name="Ogas R."/>
            <person name="Tomko P."/>
            <person name="Gavelis G."/>
            <person name="Widhalm J.R."/>
            <person name="Wisecaver J.H."/>
        </authorList>
    </citation>
    <scope>NUCLEOTIDE SEQUENCE</scope>
    <source>
        <strain evidence="12">ECLA1</strain>
    </source>
</reference>
<evidence type="ECO:0000256" key="4">
    <source>
        <dbReference type="ARBA" id="ARBA00022490"/>
    </source>
</evidence>
<dbReference type="AlphaFoldDB" id="A0AAE1D388"/>
<dbReference type="PANTHER" id="PTHR13445:SF3">
    <property type="entry name" value="U5 SMALL NUCLEAR RIBONUCLEOPROTEIN TSSC4"/>
    <property type="match status" value="1"/>
</dbReference>
<proteinExistence type="inferred from homology"/>
<protein>
    <recommendedName>
        <fullName evidence="9">U5 small nuclear ribonucleoprotein TSSC4</fullName>
    </recommendedName>
</protein>
<feature type="compositionally biased region" description="Basic residues" evidence="11">
    <location>
        <begin position="285"/>
        <end position="301"/>
    </location>
</feature>
<keyword evidence="13" id="KW-1185">Reference proteome</keyword>
<feature type="region of interest" description="Disordered" evidence="11">
    <location>
        <begin position="109"/>
        <end position="148"/>
    </location>
</feature>
<dbReference type="PANTHER" id="PTHR13445">
    <property type="entry name" value="TUMOR SUPPRESSING SUBTRANSFERABLE CANDIDATE 4 TSSC4"/>
    <property type="match status" value="1"/>
</dbReference>
<feature type="region of interest" description="Disordered" evidence="11">
    <location>
        <begin position="208"/>
        <end position="235"/>
    </location>
</feature>